<evidence type="ECO:0000313" key="8">
    <source>
        <dbReference type="Proteomes" id="UP000308705"/>
    </source>
</evidence>
<name>A0A4U3MPY5_9ACTN</name>
<evidence type="ECO:0000256" key="3">
    <source>
        <dbReference type="ARBA" id="ARBA00023002"/>
    </source>
</evidence>
<feature type="site" description="Important for catalytic activity" evidence="4">
    <location>
        <position position="138"/>
    </location>
</feature>
<dbReference type="Gene3D" id="3.40.50.720">
    <property type="entry name" value="NAD(P)-binding Rossmann-like Domain"/>
    <property type="match status" value="1"/>
</dbReference>
<keyword evidence="3" id="KW-0560">Oxidoreductase</keyword>
<dbReference type="RefSeq" id="WP_137246159.1">
    <property type="nucleotide sequence ID" value="NZ_SZQA01000004.1"/>
</dbReference>
<dbReference type="InterPro" id="IPR006176">
    <property type="entry name" value="3-OHacyl-CoA_DH_NAD-bd"/>
</dbReference>
<dbReference type="InterPro" id="IPR013328">
    <property type="entry name" value="6PGD_dom2"/>
</dbReference>
<dbReference type="SUPFAM" id="SSF48179">
    <property type="entry name" value="6-phosphogluconate dehydrogenase C-terminal domain-like"/>
    <property type="match status" value="2"/>
</dbReference>
<evidence type="ECO:0000313" key="7">
    <source>
        <dbReference type="EMBL" id="TKK90116.1"/>
    </source>
</evidence>
<gene>
    <name evidence="7" type="ORF">FDA94_06755</name>
</gene>
<dbReference type="AlphaFoldDB" id="A0A4U3MPY5"/>
<dbReference type="SUPFAM" id="SSF51735">
    <property type="entry name" value="NAD(P)-binding Rossmann-fold domains"/>
    <property type="match status" value="1"/>
</dbReference>
<protein>
    <submittedName>
        <fullName evidence="7">3-hydroxyacyl-CoA dehydrogenase</fullName>
    </submittedName>
</protein>
<comment type="similarity">
    <text evidence="2">Belongs to the 3-hydroxyacyl-CoA dehydrogenase family.</text>
</comment>
<dbReference type="InterPro" id="IPR022694">
    <property type="entry name" value="3-OHacyl-CoA_DH"/>
</dbReference>
<dbReference type="EMBL" id="SZQA01000004">
    <property type="protein sequence ID" value="TKK90116.1"/>
    <property type="molecule type" value="Genomic_DNA"/>
</dbReference>
<feature type="domain" description="3-hydroxyacyl-CoA dehydrogenase NAD binding" evidence="6">
    <location>
        <begin position="3"/>
        <end position="179"/>
    </location>
</feature>
<feature type="domain" description="3-hydroxyacyl-CoA dehydrogenase C-terminal" evidence="5">
    <location>
        <begin position="285"/>
        <end position="331"/>
    </location>
</feature>
<keyword evidence="8" id="KW-1185">Reference proteome</keyword>
<evidence type="ECO:0000256" key="2">
    <source>
        <dbReference type="ARBA" id="ARBA00009463"/>
    </source>
</evidence>
<dbReference type="InterPro" id="IPR006108">
    <property type="entry name" value="3HC_DH_C"/>
</dbReference>
<reference evidence="7 8" key="1">
    <citation type="submission" date="2019-04" db="EMBL/GenBank/DDBJ databases">
        <title>Herbidospora sp. NEAU-GS14.nov., a novel actinomycete isolated from soil.</title>
        <authorList>
            <person name="Han L."/>
        </authorList>
    </citation>
    <scope>NUCLEOTIDE SEQUENCE [LARGE SCALE GENOMIC DNA]</scope>
    <source>
        <strain evidence="7 8">NEAU-GS14</strain>
    </source>
</reference>
<feature type="domain" description="3-hydroxyacyl-CoA dehydrogenase C-terminal" evidence="5">
    <location>
        <begin position="182"/>
        <end position="277"/>
    </location>
</feature>
<dbReference type="Pfam" id="PF00725">
    <property type="entry name" value="3HCDH"/>
    <property type="match status" value="2"/>
</dbReference>
<dbReference type="PIRSF" id="PIRSF000105">
    <property type="entry name" value="HCDH"/>
    <property type="match status" value="1"/>
</dbReference>
<dbReference type="FunFam" id="3.40.50.720:FF:000009">
    <property type="entry name" value="Fatty oxidation complex, alpha subunit"/>
    <property type="match status" value="1"/>
</dbReference>
<dbReference type="OrthoDB" id="9771883at2"/>
<dbReference type="Gene3D" id="1.10.1040.10">
    <property type="entry name" value="N-(1-d-carboxylethyl)-l-norvaline Dehydrogenase, domain 2"/>
    <property type="match status" value="2"/>
</dbReference>
<dbReference type="GO" id="GO:0070403">
    <property type="term" value="F:NAD+ binding"/>
    <property type="evidence" value="ECO:0007669"/>
    <property type="project" value="InterPro"/>
</dbReference>
<comment type="pathway">
    <text evidence="1">Lipid metabolism; butanoate metabolism.</text>
</comment>
<dbReference type="PANTHER" id="PTHR48075">
    <property type="entry name" value="3-HYDROXYACYL-COA DEHYDROGENASE FAMILY PROTEIN"/>
    <property type="match status" value="1"/>
</dbReference>
<proteinExistence type="inferred from homology"/>
<sequence>METVGVAGLGTMGAGIAEVFARAGLAVVGVEADEAALARGRGHLERSTGRAVERGRLTPEEQAAILARITLSTDRAAFAEADLVVEAIPELMELKLPLFADLDRVCKPSAILATNTSSLSVTELAAHTGRPSRVVGLHFFNPAPVMRLVEVIGTAHSTVTDEVAALARAIGKRPVVVGDRPGFVVNRLLLGYLNHACQLLDQGVASKEVIDTAMVVQAGLPMGPFALLDLIGLDTAYEICAVLHRDGGDPRHEPARILADLVARGRLGRKSGGGFYDGKPGTEEGFDAMVLLRPYLVDAIEMANSGYASQDDIDEAMKLGCGYRSGPFETIAALRMRSLDSFPELEE</sequence>
<dbReference type="InterPro" id="IPR008927">
    <property type="entry name" value="6-PGluconate_DH-like_C_sf"/>
</dbReference>
<dbReference type="InterPro" id="IPR036291">
    <property type="entry name" value="NAD(P)-bd_dom_sf"/>
</dbReference>
<dbReference type="Pfam" id="PF02737">
    <property type="entry name" value="3HCDH_N"/>
    <property type="match status" value="1"/>
</dbReference>
<evidence type="ECO:0000256" key="4">
    <source>
        <dbReference type="PIRSR" id="PIRSR000105-1"/>
    </source>
</evidence>
<evidence type="ECO:0000259" key="5">
    <source>
        <dbReference type="Pfam" id="PF00725"/>
    </source>
</evidence>
<dbReference type="GO" id="GO:0008691">
    <property type="term" value="F:3-hydroxybutyryl-CoA dehydrogenase activity"/>
    <property type="evidence" value="ECO:0007669"/>
    <property type="project" value="TreeGrafter"/>
</dbReference>
<dbReference type="PANTHER" id="PTHR48075:SF9">
    <property type="entry name" value="3-HYDROXYBUTYRYL-COA DEHYDROGENASE"/>
    <property type="match status" value="1"/>
</dbReference>
<organism evidence="7 8">
    <name type="scientific">Herbidospora galbida</name>
    <dbReference type="NCBI Taxonomy" id="2575442"/>
    <lineage>
        <taxon>Bacteria</taxon>
        <taxon>Bacillati</taxon>
        <taxon>Actinomycetota</taxon>
        <taxon>Actinomycetes</taxon>
        <taxon>Streptosporangiales</taxon>
        <taxon>Streptosporangiaceae</taxon>
        <taxon>Herbidospora</taxon>
    </lineage>
</organism>
<accession>A0A4U3MPY5</accession>
<dbReference type="Proteomes" id="UP000308705">
    <property type="component" value="Unassembled WGS sequence"/>
</dbReference>
<evidence type="ECO:0000259" key="6">
    <source>
        <dbReference type="Pfam" id="PF02737"/>
    </source>
</evidence>
<comment type="caution">
    <text evidence="7">The sequence shown here is derived from an EMBL/GenBank/DDBJ whole genome shotgun (WGS) entry which is preliminary data.</text>
</comment>
<dbReference type="GO" id="GO:0006635">
    <property type="term" value="P:fatty acid beta-oxidation"/>
    <property type="evidence" value="ECO:0007669"/>
    <property type="project" value="TreeGrafter"/>
</dbReference>
<evidence type="ECO:0000256" key="1">
    <source>
        <dbReference type="ARBA" id="ARBA00005086"/>
    </source>
</evidence>